<protein>
    <submittedName>
        <fullName evidence="1">Uncharacterized protein</fullName>
    </submittedName>
</protein>
<organism evidence="1 2">
    <name type="scientific">Actinomyces oris</name>
    <dbReference type="NCBI Taxonomy" id="544580"/>
    <lineage>
        <taxon>Bacteria</taxon>
        <taxon>Bacillati</taxon>
        <taxon>Actinomycetota</taxon>
        <taxon>Actinomycetes</taxon>
        <taxon>Actinomycetales</taxon>
        <taxon>Actinomycetaceae</taxon>
        <taxon>Actinomyces</taxon>
    </lineage>
</organism>
<reference evidence="1 2" key="1">
    <citation type="submission" date="2016-12" db="EMBL/GenBank/DDBJ databases">
        <title>Genomic comparison of strains in the 'Actinomyces naeslundii' group.</title>
        <authorList>
            <person name="Mughal S.R."/>
            <person name="Do T."/>
            <person name="Gilbert S.C."/>
            <person name="Witherden E.A."/>
            <person name="Didelot X."/>
            <person name="Beighton D."/>
        </authorList>
    </citation>
    <scope>NUCLEOTIDE SEQUENCE [LARGE SCALE GENOMIC DNA]</scope>
    <source>
        <strain evidence="1 2">R21091</strain>
    </source>
</reference>
<dbReference type="Proteomes" id="UP000186471">
    <property type="component" value="Unassembled WGS sequence"/>
</dbReference>
<name>A0A1Q8VCX4_9ACTO</name>
<sequence length="77" mass="8281">MGLELIGAIDLVWWEGNGVMGGCSSSLKIRMGCSVLFRCLRSPWDMFSLKELLSSTQTIPMLASTSATGADSFTFAV</sequence>
<accession>A0A1Q8VCX4</accession>
<dbReference type="AlphaFoldDB" id="A0A1Q8VCX4"/>
<gene>
    <name evidence="1" type="ORF">BKH31_08550</name>
</gene>
<proteinExistence type="predicted"/>
<dbReference type="EMBL" id="MSKK01000036">
    <property type="protein sequence ID" value="OLO45927.1"/>
    <property type="molecule type" value="Genomic_DNA"/>
</dbReference>
<evidence type="ECO:0000313" key="1">
    <source>
        <dbReference type="EMBL" id="OLO45927.1"/>
    </source>
</evidence>
<comment type="caution">
    <text evidence="1">The sequence shown here is derived from an EMBL/GenBank/DDBJ whole genome shotgun (WGS) entry which is preliminary data.</text>
</comment>
<evidence type="ECO:0000313" key="2">
    <source>
        <dbReference type="Proteomes" id="UP000186471"/>
    </source>
</evidence>